<gene>
    <name evidence="1" type="ORF">SAMN05421856_104394</name>
</gene>
<dbReference type="Proteomes" id="UP000199450">
    <property type="component" value="Unassembled WGS sequence"/>
</dbReference>
<accession>A0A1H7ZQS8</accession>
<dbReference type="EMBL" id="FOBV01000004">
    <property type="protein sequence ID" value="SEM59908.1"/>
    <property type="molecule type" value="Genomic_DNA"/>
</dbReference>
<name>A0A1H7ZQS8_9FLAO</name>
<evidence type="ECO:0000313" key="1">
    <source>
        <dbReference type="EMBL" id="SEM59908.1"/>
    </source>
</evidence>
<organism evidence="1 2">
    <name type="scientific">Chryseobacterium taichungense</name>
    <dbReference type="NCBI Taxonomy" id="295069"/>
    <lineage>
        <taxon>Bacteria</taxon>
        <taxon>Pseudomonadati</taxon>
        <taxon>Bacteroidota</taxon>
        <taxon>Flavobacteriia</taxon>
        <taxon>Flavobacteriales</taxon>
        <taxon>Weeksellaceae</taxon>
        <taxon>Chryseobacterium group</taxon>
        <taxon>Chryseobacterium</taxon>
    </lineage>
</organism>
<dbReference type="AlphaFoldDB" id="A0A1H7ZQS8"/>
<keyword evidence="2" id="KW-1185">Reference proteome</keyword>
<proteinExistence type="predicted"/>
<reference evidence="2" key="1">
    <citation type="submission" date="2016-10" db="EMBL/GenBank/DDBJ databases">
        <authorList>
            <person name="Varghese N."/>
            <person name="Submissions S."/>
        </authorList>
    </citation>
    <scope>NUCLEOTIDE SEQUENCE [LARGE SCALE GENOMIC DNA]</scope>
    <source>
        <strain evidence="2">DSM 17453</strain>
    </source>
</reference>
<sequence>MFSNKSSLSVTTISSTKRMKIPVIIIPQSRLFLRFCVRMLCCQVFLVSVFISSQTLFSGSDSIIYISEEASVYADSHTLISVTAPVGIEPSGGCPTVYHKAKILKSTLKTAPATVYTTYEKGSSFCFTAPAGSQQFSNPGGFCSQAVTGNFFSRKLLMQVISPGLLKLHGIMSSKEKPFGLAFYPIRVIKISLQQYSRPPPVI</sequence>
<protein>
    <submittedName>
        <fullName evidence="1">Uncharacterized protein</fullName>
    </submittedName>
</protein>
<evidence type="ECO:0000313" key="2">
    <source>
        <dbReference type="Proteomes" id="UP000199450"/>
    </source>
</evidence>